<gene>
    <name evidence="3" type="ORF">HDK90DRAFT_514683</name>
</gene>
<dbReference type="EMBL" id="JBBWRZ010000012">
    <property type="protein sequence ID" value="KAK8224494.1"/>
    <property type="molecule type" value="Genomic_DNA"/>
</dbReference>
<dbReference type="PROSITE" id="PS50181">
    <property type="entry name" value="FBOX"/>
    <property type="match status" value="1"/>
</dbReference>
<proteinExistence type="predicted"/>
<dbReference type="Proteomes" id="UP001492380">
    <property type="component" value="Unassembled WGS sequence"/>
</dbReference>
<feature type="region of interest" description="Disordered" evidence="1">
    <location>
        <begin position="1"/>
        <end position="31"/>
    </location>
</feature>
<dbReference type="InterPro" id="IPR032675">
    <property type="entry name" value="LRR_dom_sf"/>
</dbReference>
<evidence type="ECO:0000256" key="1">
    <source>
        <dbReference type="SAM" id="MobiDB-lite"/>
    </source>
</evidence>
<protein>
    <recommendedName>
        <fullName evidence="2">F-box domain-containing protein</fullName>
    </recommendedName>
</protein>
<dbReference type="InterPro" id="IPR001810">
    <property type="entry name" value="F-box_dom"/>
</dbReference>
<comment type="caution">
    <text evidence="3">The sequence shown here is derived from an EMBL/GenBank/DDBJ whole genome shotgun (WGS) entry which is preliminary data.</text>
</comment>
<evidence type="ECO:0000313" key="3">
    <source>
        <dbReference type="EMBL" id="KAK8224494.1"/>
    </source>
</evidence>
<organism evidence="3 4">
    <name type="scientific">Phyllosticta capitalensis</name>
    <dbReference type="NCBI Taxonomy" id="121624"/>
    <lineage>
        <taxon>Eukaryota</taxon>
        <taxon>Fungi</taxon>
        <taxon>Dikarya</taxon>
        <taxon>Ascomycota</taxon>
        <taxon>Pezizomycotina</taxon>
        <taxon>Dothideomycetes</taxon>
        <taxon>Dothideomycetes incertae sedis</taxon>
        <taxon>Botryosphaeriales</taxon>
        <taxon>Phyllostictaceae</taxon>
        <taxon>Phyllosticta</taxon>
    </lineage>
</organism>
<accession>A0ABR1YC26</accession>
<sequence>MARKSRACRPPNRAQSSLKSRSRSSPPKASLLDMPNELQSMIMAQVDTRHALFNIALTCKHLNTIVEPYLYSNIVIKHCYQQATVFNTIKAKPSLAKHVVGLYVCRGSKENYDMRMEDRAYEREPRDCDLLPLFPNIQEFYFKSYDCYLDRFNDIFARAAKGEILRKLKTCHLFPVVNESIVDQNEWRTDVQSYEAVLKHPGLEALRLINLNIGPSMQPSDRPFTSLQRLEIFCSSLNIDGLRNVLTYPRSLKELLIMPNSGYDEMEEDWGAPDFTADMLEPVKDSLVKLVITEGITGTSQEPMKLCRMVALRHMSVVENCLFGKSVQQDYEDVTFEMLRTIFPPNLQVWELQCYPGDVMRTINPVLAHKDEICPNLERISVSELLRDEVLMDDLMRFARAGIAITFDIRYEKVSNPRDDTDDDDGEVLQRPITISSEGLCLATSYIDNQTIQRLSTKELDYSVEHCFCSHCDRLPHHRRLNGHGLDL</sequence>
<name>A0ABR1YC26_9PEZI</name>
<evidence type="ECO:0000259" key="2">
    <source>
        <dbReference type="PROSITE" id="PS50181"/>
    </source>
</evidence>
<dbReference type="SUPFAM" id="SSF52047">
    <property type="entry name" value="RNI-like"/>
    <property type="match status" value="1"/>
</dbReference>
<reference evidence="3 4" key="1">
    <citation type="submission" date="2024-04" db="EMBL/GenBank/DDBJ databases">
        <title>Phyllosticta paracitricarpa is synonymous to the EU quarantine fungus P. citricarpa based on phylogenomic analyses.</title>
        <authorList>
            <consortium name="Lawrence Berkeley National Laboratory"/>
            <person name="Van Ingen-Buijs V.A."/>
            <person name="Van Westerhoven A.C."/>
            <person name="Haridas S."/>
            <person name="Skiadas P."/>
            <person name="Martin F."/>
            <person name="Groenewald J.Z."/>
            <person name="Crous P.W."/>
            <person name="Seidl M.F."/>
        </authorList>
    </citation>
    <scope>NUCLEOTIDE SEQUENCE [LARGE SCALE GENOMIC DNA]</scope>
    <source>
        <strain evidence="3 4">CBS 123374</strain>
    </source>
</reference>
<keyword evidence="4" id="KW-1185">Reference proteome</keyword>
<dbReference type="Gene3D" id="3.80.10.10">
    <property type="entry name" value="Ribonuclease Inhibitor"/>
    <property type="match status" value="1"/>
</dbReference>
<feature type="domain" description="F-box" evidence="2">
    <location>
        <begin position="28"/>
        <end position="74"/>
    </location>
</feature>
<feature type="compositionally biased region" description="Low complexity" evidence="1">
    <location>
        <begin position="16"/>
        <end position="31"/>
    </location>
</feature>
<evidence type="ECO:0000313" key="4">
    <source>
        <dbReference type="Proteomes" id="UP001492380"/>
    </source>
</evidence>
<dbReference type="Pfam" id="PF00646">
    <property type="entry name" value="F-box"/>
    <property type="match status" value="1"/>
</dbReference>